<organism evidence="1 2">
    <name type="scientific">Agrobacterium tumefaciens</name>
    <dbReference type="NCBI Taxonomy" id="358"/>
    <lineage>
        <taxon>Bacteria</taxon>
        <taxon>Pseudomonadati</taxon>
        <taxon>Pseudomonadota</taxon>
        <taxon>Alphaproteobacteria</taxon>
        <taxon>Hyphomicrobiales</taxon>
        <taxon>Rhizobiaceae</taxon>
        <taxon>Rhizobium/Agrobacterium group</taxon>
        <taxon>Agrobacterium</taxon>
        <taxon>Agrobacterium tumefaciens complex</taxon>
    </lineage>
</organism>
<accession>A0A546XRZ2</accession>
<dbReference type="Proteomes" id="UP000317023">
    <property type="component" value="Unassembled WGS sequence"/>
</dbReference>
<name>A0A546XRZ2_AGRTU</name>
<evidence type="ECO:0000313" key="2">
    <source>
        <dbReference type="Proteomes" id="UP000317023"/>
    </source>
</evidence>
<protein>
    <submittedName>
        <fullName evidence="1">Uncharacterized protein</fullName>
    </submittedName>
</protein>
<sequence length="128" mass="13836">MNFENVLAYVRPDHEPGSTVYGLLFPECEIQITKADAQHGTVTTTIAGPRAGDTMRSRISVFIDMARRDKAAVLIAADDASQTGFMRKLMSQAMPEMQATDAAAFVSSNFAGTGAVRHSIERIEEIAA</sequence>
<comment type="caution">
    <text evidence="1">The sequence shown here is derived from an EMBL/GenBank/DDBJ whole genome shotgun (WGS) entry which is preliminary data.</text>
</comment>
<proteinExistence type="predicted"/>
<dbReference type="AlphaFoldDB" id="A0A546XRZ2"/>
<reference evidence="1 2" key="1">
    <citation type="journal article" date="2019" name="Appl. Microbiol. Biotechnol.">
        <title>Differential efficiency of wild type rhizogenic strains for rol gene transformation of plants.</title>
        <authorList>
            <person name="Desmet S."/>
            <person name="De Keyser E."/>
            <person name="Van Vaerenbergh J."/>
            <person name="Baeyen S."/>
            <person name="Van Huylenbroeck J."/>
            <person name="Geelen D."/>
            <person name="Dhooghe E."/>
        </authorList>
    </citation>
    <scope>NUCLEOTIDE SEQUENCE [LARGE SCALE GENOMIC DNA]</scope>
    <source>
        <strain evidence="1 2">MAFF210266</strain>
    </source>
</reference>
<dbReference type="EMBL" id="SGOE01000008">
    <property type="protein sequence ID" value="TRB03520.1"/>
    <property type="molecule type" value="Genomic_DNA"/>
</dbReference>
<gene>
    <name evidence="1" type="ORF">EXN61_21940</name>
</gene>
<evidence type="ECO:0000313" key="1">
    <source>
        <dbReference type="EMBL" id="TRB03520.1"/>
    </source>
</evidence>
<dbReference type="RefSeq" id="WP_142859198.1">
    <property type="nucleotide sequence ID" value="NZ_SGOE01000008.1"/>
</dbReference>